<dbReference type="Pfam" id="PF05096">
    <property type="entry name" value="Glu_cyclase_2"/>
    <property type="match status" value="1"/>
</dbReference>
<keyword evidence="4" id="KW-1185">Reference proteome</keyword>
<dbReference type="RefSeq" id="WP_345601449.1">
    <property type="nucleotide sequence ID" value="NZ_BAABLT010000033.1"/>
</dbReference>
<reference evidence="4" key="1">
    <citation type="journal article" date="2019" name="Int. J. Syst. Evol. Microbiol.">
        <title>The Global Catalogue of Microorganisms (GCM) 10K type strain sequencing project: providing services to taxonomists for standard genome sequencing and annotation.</title>
        <authorList>
            <consortium name="The Broad Institute Genomics Platform"/>
            <consortium name="The Broad Institute Genome Sequencing Center for Infectious Disease"/>
            <person name="Wu L."/>
            <person name="Ma J."/>
        </authorList>
    </citation>
    <scope>NUCLEOTIDE SEQUENCE [LARGE SCALE GENOMIC DNA]</scope>
    <source>
        <strain evidence="4">CCUG 56401</strain>
    </source>
</reference>
<evidence type="ECO:0000313" key="4">
    <source>
        <dbReference type="Proteomes" id="UP001597018"/>
    </source>
</evidence>
<dbReference type="InterPro" id="IPR007788">
    <property type="entry name" value="QCT"/>
</dbReference>
<proteinExistence type="predicted"/>
<name>A0ABW3FME3_9PSEU</name>
<organism evidence="3 4">
    <name type="scientific">Saccharopolyspora rosea</name>
    <dbReference type="NCBI Taxonomy" id="524884"/>
    <lineage>
        <taxon>Bacteria</taxon>
        <taxon>Bacillati</taxon>
        <taxon>Actinomycetota</taxon>
        <taxon>Actinomycetes</taxon>
        <taxon>Pseudonocardiales</taxon>
        <taxon>Pseudonocardiaceae</taxon>
        <taxon>Saccharopolyspora</taxon>
    </lineage>
</organism>
<sequence>MLGCLLLAVGLAGTACAPTPPQNHGQHDREQTDQGIGHAGSLPHLRPEVIRVLPHDRSSFTQGLEMADGVLFEGTGLRGESAVRAIDPTTGRVLRETRLPADLFGEGITITGDRIWQLTWQEGVAIERDRSSLAELRRVHYTGEGWGVCHDGSRLVTSDGSARLTFRDPATFTETGQVVVRAGGEEVDRLNELECAGGQVWANIWGSDDIARIDPATGQVTAVVDASGLLSPQEQRGADVLNGIAAVPGTDEFLLTGKYWPHLYLVRFVPA</sequence>
<evidence type="ECO:0000256" key="2">
    <source>
        <dbReference type="SAM" id="SignalP"/>
    </source>
</evidence>
<evidence type="ECO:0000256" key="1">
    <source>
        <dbReference type="SAM" id="MobiDB-lite"/>
    </source>
</evidence>
<dbReference type="PANTHER" id="PTHR31270:SF1">
    <property type="entry name" value="GLUTAMINYL-PEPTIDE CYCLOTRANSFERASE"/>
    <property type="match status" value="1"/>
</dbReference>
<feature type="signal peptide" evidence="2">
    <location>
        <begin position="1"/>
        <end position="17"/>
    </location>
</feature>
<feature type="region of interest" description="Disordered" evidence="1">
    <location>
        <begin position="19"/>
        <end position="40"/>
    </location>
</feature>
<dbReference type="InterPro" id="IPR015943">
    <property type="entry name" value="WD40/YVTN_repeat-like_dom_sf"/>
</dbReference>
<keyword evidence="2" id="KW-0732">Signal</keyword>
<comment type="caution">
    <text evidence="3">The sequence shown here is derived from an EMBL/GenBank/DDBJ whole genome shotgun (WGS) entry which is preliminary data.</text>
</comment>
<accession>A0ABW3FME3</accession>
<protein>
    <submittedName>
        <fullName evidence="3">Glutaminyl-peptide cyclotransferase</fullName>
    </submittedName>
</protein>
<dbReference type="EMBL" id="JBHTIW010000002">
    <property type="protein sequence ID" value="MFD0918953.1"/>
    <property type="molecule type" value="Genomic_DNA"/>
</dbReference>
<gene>
    <name evidence="3" type="ORF">ACFQ16_04275</name>
</gene>
<dbReference type="PANTHER" id="PTHR31270">
    <property type="entry name" value="GLUTAMINYL-PEPTIDE CYCLOTRANSFERASE"/>
    <property type="match status" value="1"/>
</dbReference>
<dbReference type="Gene3D" id="2.130.10.10">
    <property type="entry name" value="YVTN repeat-like/Quinoprotein amine dehydrogenase"/>
    <property type="match status" value="1"/>
</dbReference>
<dbReference type="Proteomes" id="UP001597018">
    <property type="component" value="Unassembled WGS sequence"/>
</dbReference>
<dbReference type="InterPro" id="IPR011044">
    <property type="entry name" value="Quino_amine_DH_bsu"/>
</dbReference>
<evidence type="ECO:0000313" key="3">
    <source>
        <dbReference type="EMBL" id="MFD0918953.1"/>
    </source>
</evidence>
<dbReference type="SUPFAM" id="SSF50969">
    <property type="entry name" value="YVTN repeat-like/Quinoprotein amine dehydrogenase"/>
    <property type="match status" value="1"/>
</dbReference>
<feature type="chain" id="PRO_5047541070" evidence="2">
    <location>
        <begin position="18"/>
        <end position="271"/>
    </location>
</feature>